<dbReference type="PANTHER" id="PTHR38037">
    <property type="entry name" value="ZN_PROTEASE DOMAIN-CONTAINING PROTEIN"/>
    <property type="match status" value="1"/>
</dbReference>
<organism evidence="2 3">
    <name type="scientific">Dyella jejuensis</name>
    <dbReference type="NCBI Taxonomy" id="1432009"/>
    <lineage>
        <taxon>Bacteria</taxon>
        <taxon>Pseudomonadati</taxon>
        <taxon>Pseudomonadota</taxon>
        <taxon>Gammaproteobacteria</taxon>
        <taxon>Lysobacterales</taxon>
        <taxon>Rhodanobacteraceae</taxon>
        <taxon>Dyella</taxon>
    </lineage>
</organism>
<dbReference type="Gene3D" id="2.40.70.10">
    <property type="entry name" value="Acid Proteases"/>
    <property type="match status" value="1"/>
</dbReference>
<reference evidence="2 3" key="1">
    <citation type="submission" date="2020-10" db="EMBL/GenBank/DDBJ databases">
        <title>Phylogeny of dyella-like bacteria.</title>
        <authorList>
            <person name="Fu J."/>
        </authorList>
    </citation>
    <scope>NUCLEOTIDE SEQUENCE [LARGE SCALE GENOMIC DNA]</scope>
    <source>
        <strain evidence="2 3">JP1</strain>
    </source>
</reference>
<gene>
    <name evidence="2" type="ORF">ISP15_14125</name>
</gene>
<keyword evidence="3" id="KW-1185">Reference proteome</keyword>
<keyword evidence="2" id="KW-0645">Protease</keyword>
<dbReference type="InterPro" id="IPR008503">
    <property type="entry name" value="Asp_endopeptidase"/>
</dbReference>
<evidence type="ECO:0000313" key="2">
    <source>
        <dbReference type="EMBL" id="MFK2901476.1"/>
    </source>
</evidence>
<dbReference type="EMBL" id="JADIKJ010000015">
    <property type="protein sequence ID" value="MFK2901476.1"/>
    <property type="molecule type" value="Genomic_DNA"/>
</dbReference>
<dbReference type="PANTHER" id="PTHR38037:SF1">
    <property type="entry name" value="ATP-DEPENDENT ZINC PROTEASE DOMAIN-CONTAINING PROTEIN-RELATED"/>
    <property type="match status" value="1"/>
</dbReference>
<evidence type="ECO:0000313" key="3">
    <source>
        <dbReference type="Proteomes" id="UP001620461"/>
    </source>
</evidence>
<dbReference type="Pfam" id="PF05618">
    <property type="entry name" value="Zn_protease"/>
    <property type="match status" value="1"/>
</dbReference>
<protein>
    <submittedName>
        <fullName evidence="2">ATP-dependent zinc protease</fullName>
    </submittedName>
</protein>
<feature type="domain" description="Retropepsin-like aspartic endopeptidase" evidence="1">
    <location>
        <begin position="7"/>
        <end position="141"/>
    </location>
</feature>
<comment type="caution">
    <text evidence="2">The sequence shown here is derived from an EMBL/GenBank/DDBJ whole genome shotgun (WGS) entry which is preliminary data.</text>
</comment>
<proteinExistence type="predicted"/>
<dbReference type="RefSeq" id="WP_404548260.1">
    <property type="nucleotide sequence ID" value="NZ_JADIKJ010000015.1"/>
</dbReference>
<evidence type="ECO:0000259" key="1">
    <source>
        <dbReference type="Pfam" id="PF05618"/>
    </source>
</evidence>
<accession>A0ABW8JMN8</accession>
<sequence>MADVITLGWRERLALPQFGIPVLKAKLDTGARTSSLHVDELETFVRDGDTWLRFMVGLGRRAARHVQCEAPACDRRVVMDTGGGRSERWFIRTQVMLAGERFEVDMNLTDRRHMLFPMLLGRTALAGRFTVNPALSYTLPRPAHTTMMDKS</sequence>
<dbReference type="GO" id="GO:0008233">
    <property type="term" value="F:peptidase activity"/>
    <property type="evidence" value="ECO:0007669"/>
    <property type="project" value="UniProtKB-KW"/>
</dbReference>
<dbReference type="Proteomes" id="UP001620461">
    <property type="component" value="Unassembled WGS sequence"/>
</dbReference>
<dbReference type="GO" id="GO:0006508">
    <property type="term" value="P:proteolysis"/>
    <property type="evidence" value="ECO:0007669"/>
    <property type="project" value="UniProtKB-KW"/>
</dbReference>
<dbReference type="InterPro" id="IPR021109">
    <property type="entry name" value="Peptidase_aspartic_dom_sf"/>
</dbReference>
<dbReference type="SUPFAM" id="SSF50630">
    <property type="entry name" value="Acid proteases"/>
    <property type="match status" value="1"/>
</dbReference>
<name>A0ABW8JMN8_9GAMM</name>
<keyword evidence="2" id="KW-0378">Hydrolase</keyword>